<evidence type="ECO:0000256" key="1">
    <source>
        <dbReference type="SAM" id="MobiDB-lite"/>
    </source>
</evidence>
<evidence type="ECO:0008006" key="4">
    <source>
        <dbReference type="Google" id="ProtNLM"/>
    </source>
</evidence>
<accession>A0A6G9YAG3</accession>
<evidence type="ECO:0000313" key="2">
    <source>
        <dbReference type="EMBL" id="QIS10255.1"/>
    </source>
</evidence>
<feature type="region of interest" description="Disordered" evidence="1">
    <location>
        <begin position="388"/>
        <end position="410"/>
    </location>
</feature>
<name>A0A6G9YAG3_9NOCA</name>
<dbReference type="AlphaFoldDB" id="A0A6G9YAG3"/>
<reference evidence="2 3" key="1">
    <citation type="journal article" date="2019" name="ACS Chem. Biol.">
        <title>Identification and Mobilization of a Cryptic Antibiotic Biosynthesis Gene Locus from a Human-Pathogenic Nocardia Isolate.</title>
        <authorList>
            <person name="Herisse M."/>
            <person name="Ishida K."/>
            <person name="Porter J.L."/>
            <person name="Howden B."/>
            <person name="Hertweck C."/>
            <person name="Stinear T.P."/>
            <person name="Pidot S.J."/>
        </authorList>
    </citation>
    <scope>NUCLEOTIDE SEQUENCE [LARGE SCALE GENOMIC DNA]</scope>
    <source>
        <strain evidence="2 3">AUSMDU00012717</strain>
    </source>
</reference>
<dbReference type="SUPFAM" id="SSF48452">
    <property type="entry name" value="TPR-like"/>
    <property type="match status" value="1"/>
</dbReference>
<dbReference type="EMBL" id="CP046172">
    <property type="protein sequence ID" value="QIS10255.1"/>
    <property type="molecule type" value="Genomic_DNA"/>
</dbReference>
<organism evidence="2 3">
    <name type="scientific">Nocardia arthritidis</name>
    <dbReference type="NCBI Taxonomy" id="228602"/>
    <lineage>
        <taxon>Bacteria</taxon>
        <taxon>Bacillati</taxon>
        <taxon>Actinomycetota</taxon>
        <taxon>Actinomycetes</taxon>
        <taxon>Mycobacteriales</taxon>
        <taxon>Nocardiaceae</taxon>
        <taxon>Nocardia</taxon>
    </lineage>
</organism>
<dbReference type="InterPro" id="IPR011990">
    <property type="entry name" value="TPR-like_helical_dom_sf"/>
</dbReference>
<evidence type="ECO:0000313" key="3">
    <source>
        <dbReference type="Proteomes" id="UP000503540"/>
    </source>
</evidence>
<protein>
    <recommendedName>
        <fullName evidence="4">Tetratricopeptide repeat protein</fullName>
    </recommendedName>
</protein>
<sequence length="686" mass="73792">MNPDEIRAALDRSAALPHGRIRTEHLETLAAEAKSGSDRRLEGQVLLALVQAYSYAGERDLAPVAYGRLLHIYDEFPVELGPLTSSIHWYLKWMTWGLIDNPAIPLPTVHRWLDELENRYRLRGYSLRPVFALRAELARETGDADSARALLDASMAAPRDGMSDCGACERNEWGRTSAYFGDDEAALTHWQPVLDSERTCVEEPHRVFAQALLPLVRTGRLADARNAHLTGYQLVRHAPDLRHSVGMHIEFCALTGNEARGLEILAAHAGWLTDPGSDVAHRLSFVTGVCVLLRRLTVLGLGELSIGTGSANSLLAELDSEIAELCTRYDLRNGNTVVSTRIAGRLARQPLVDQLPLGLGATFVKRTHGSAVPAFADAITERGTVITRSGGPAASTESADSAVAPDSDAADRAAEARRLAELGTAQLSDDPSSAEALLRHALSLGAPVLPAEHTARMSAQLVIAIAGQPGNELKLADAALRAAARWEEISVADAVHHTLIAARALHRAERHGEAVALFEQALAGTEIPYPDVELAVVRGQFGESLRALRRDREAIEQFALGAGLVPSDSDRGVLRAELARSAAAALSACGEDERALAAYLHAAEMFGRAGRALDRVRCLRAAARTQRWLGAPEAGGRPWLDTMAAVLAELTELAAGDTAPEVTAELADARDQLAEMRRREGTGRAD</sequence>
<keyword evidence="3" id="KW-1185">Reference proteome</keyword>
<dbReference type="KEGG" id="nah:F5544_11815"/>
<proteinExistence type="predicted"/>
<gene>
    <name evidence="2" type="ORF">F5544_11815</name>
</gene>
<feature type="compositionally biased region" description="Low complexity" evidence="1">
    <location>
        <begin position="397"/>
        <end position="407"/>
    </location>
</feature>
<dbReference type="RefSeq" id="WP_167473255.1">
    <property type="nucleotide sequence ID" value="NZ_CP046172.1"/>
</dbReference>
<dbReference type="Proteomes" id="UP000503540">
    <property type="component" value="Chromosome"/>
</dbReference>